<evidence type="ECO:0000313" key="2">
    <source>
        <dbReference type="EMBL" id="AHV98161.1"/>
    </source>
</evidence>
<protein>
    <submittedName>
        <fullName evidence="2">Uncharacterized protein</fullName>
    </submittedName>
</protein>
<proteinExistence type="predicted"/>
<gene>
    <name evidence="2" type="ORF">PSAB_16270</name>
</gene>
<name>X4ZF45_9BACL</name>
<feature type="transmembrane region" description="Helical" evidence="1">
    <location>
        <begin position="45"/>
        <end position="61"/>
    </location>
</feature>
<keyword evidence="1" id="KW-1133">Transmembrane helix</keyword>
<evidence type="ECO:0000313" key="3">
    <source>
        <dbReference type="Proteomes" id="UP000019772"/>
    </source>
</evidence>
<reference evidence="2 3" key="1">
    <citation type="journal article" date="2014" name="PLoS Genet.">
        <title>Comparative Genomic Analysis of N2-Fixing and Non-N2-Fixing Paenibacillus spp.: Organization, Evolution and Expression of the Nitrogen Fixation Genes.</title>
        <authorList>
            <person name="Xie J.B."/>
            <person name="Du Z."/>
            <person name="Bai L."/>
            <person name="Tian C."/>
            <person name="Zhang Y."/>
            <person name="Xie J.Y."/>
            <person name="Wang T."/>
            <person name="Liu X."/>
            <person name="Chen X."/>
            <person name="Cheng Q."/>
            <person name="Chen S."/>
            <person name="Li J."/>
        </authorList>
    </citation>
    <scope>NUCLEOTIDE SEQUENCE [LARGE SCALE GENOMIC DNA]</scope>
    <source>
        <strain evidence="2 3">T27</strain>
    </source>
</reference>
<accession>X4ZF45</accession>
<keyword evidence="1" id="KW-0812">Transmembrane</keyword>
<dbReference type="KEGG" id="psab:PSAB_16270"/>
<dbReference type="Proteomes" id="UP000019772">
    <property type="component" value="Chromosome"/>
</dbReference>
<dbReference type="RefSeq" id="WP_025335658.1">
    <property type="nucleotide sequence ID" value="NZ_CP004078.1"/>
</dbReference>
<dbReference type="HOGENOM" id="CLU_2602765_0_0_9"/>
<dbReference type="eggNOG" id="ENOG5032F3U">
    <property type="taxonomic scope" value="Bacteria"/>
</dbReference>
<dbReference type="EMBL" id="CP004078">
    <property type="protein sequence ID" value="AHV98161.1"/>
    <property type="molecule type" value="Genomic_DNA"/>
</dbReference>
<dbReference type="AlphaFoldDB" id="X4ZF45"/>
<feature type="transmembrane region" description="Helical" evidence="1">
    <location>
        <begin position="7"/>
        <end position="25"/>
    </location>
</feature>
<keyword evidence="3" id="KW-1185">Reference proteome</keyword>
<dbReference type="OrthoDB" id="9993788at2"/>
<evidence type="ECO:0000256" key="1">
    <source>
        <dbReference type="SAM" id="Phobius"/>
    </source>
</evidence>
<sequence length="79" mass="8812">MITVGIFILAFMGTILLVLLDTLVYRLSFSSALFQLFSTPSHSSAAWILVVALFTAGWSDLKNTSFIKRLAFRPSRKRG</sequence>
<keyword evidence="1" id="KW-0472">Membrane</keyword>
<organism evidence="2 3">
    <name type="scientific">Paenibacillus sabinae T27</name>
    <dbReference type="NCBI Taxonomy" id="1268072"/>
    <lineage>
        <taxon>Bacteria</taxon>
        <taxon>Bacillati</taxon>
        <taxon>Bacillota</taxon>
        <taxon>Bacilli</taxon>
        <taxon>Bacillales</taxon>
        <taxon>Paenibacillaceae</taxon>
        <taxon>Paenibacillus</taxon>
    </lineage>
</organism>
<dbReference type="STRING" id="1268072.PSAB_16270"/>